<evidence type="ECO:0000256" key="1">
    <source>
        <dbReference type="ARBA" id="ARBA00001964"/>
    </source>
</evidence>
<dbReference type="InterPro" id="IPR050642">
    <property type="entry name" value="PDH_E1_Alpha_Subunit"/>
</dbReference>
<dbReference type="GO" id="GO:0004739">
    <property type="term" value="F:pyruvate dehydrogenase (acetyl-transferring) activity"/>
    <property type="evidence" value="ECO:0007669"/>
    <property type="project" value="TreeGrafter"/>
</dbReference>
<dbReference type="InterPro" id="IPR001017">
    <property type="entry name" value="DH_E1"/>
</dbReference>
<organism evidence="5 6">
    <name type="scientific">Pseudomonas kilonensis</name>
    <dbReference type="NCBI Taxonomy" id="132476"/>
    <lineage>
        <taxon>Bacteria</taxon>
        <taxon>Pseudomonadati</taxon>
        <taxon>Pseudomonadota</taxon>
        <taxon>Gammaproteobacteria</taxon>
        <taxon>Pseudomonadales</taxon>
        <taxon>Pseudomonadaceae</taxon>
        <taxon>Pseudomonas</taxon>
    </lineage>
</organism>
<keyword evidence="5" id="KW-0670">Pyruvate</keyword>
<proteinExistence type="predicted"/>
<dbReference type="Gene3D" id="3.40.50.970">
    <property type="match status" value="1"/>
</dbReference>
<dbReference type="Pfam" id="PF00676">
    <property type="entry name" value="E1_dh"/>
    <property type="match status" value="1"/>
</dbReference>
<dbReference type="InterPro" id="IPR029061">
    <property type="entry name" value="THDP-binding"/>
</dbReference>
<sequence length="328" mass="35725">MTIQKQPDSATLVDIYRRTSLIKQNDERLRSVIKSGKLVLPYYSPRGQEVIPSALSVHLSDDDYICTIYRGIHDMLAKGVPTRLLWAELAGRSTGTCKGKGGPMHVTHPESGVMVTTGIVGSSLPIANGLALAAQIRGEKRVAIAYFGDGASNIGAFHESLNLASVWKLPVVFVCQNNGFAEHTRYENGTSCARVADRAASYSMPGVRVDGNDPIAMWNVAGEAIERARNGGGPTLIEAMTFRFHGHIFGDADAYMDPAEKAAAMECDPVPAFRTWLLANEHASESQLHDIEQAIGREIDEAFEFAMNSPYPDLAELRRDVYAEEISA</sequence>
<evidence type="ECO:0000256" key="2">
    <source>
        <dbReference type="ARBA" id="ARBA00023002"/>
    </source>
</evidence>
<dbReference type="PANTHER" id="PTHR11516">
    <property type="entry name" value="PYRUVATE DEHYDROGENASE E1 COMPONENT, ALPHA SUBUNIT BACTERIAL AND ORGANELLAR"/>
    <property type="match status" value="1"/>
</dbReference>
<dbReference type="PATRIC" id="fig|132476.4.peg.262"/>
<evidence type="ECO:0000313" key="6">
    <source>
        <dbReference type="Proteomes" id="UP000033662"/>
    </source>
</evidence>
<keyword evidence="2" id="KW-0560">Oxidoreductase</keyword>
<evidence type="ECO:0000313" key="5">
    <source>
        <dbReference type="EMBL" id="KKA09990.1"/>
    </source>
</evidence>
<dbReference type="Proteomes" id="UP000033662">
    <property type="component" value="Unassembled WGS sequence"/>
</dbReference>
<dbReference type="CDD" id="cd02000">
    <property type="entry name" value="TPP_E1_PDC_ADC_BCADC"/>
    <property type="match status" value="1"/>
</dbReference>
<name>A0A0F4XVZ0_9PSED</name>
<feature type="domain" description="Dehydrogenase E1 component" evidence="4">
    <location>
        <begin position="18"/>
        <end position="313"/>
    </location>
</feature>
<dbReference type="OrthoDB" id="9766715at2"/>
<dbReference type="PANTHER" id="PTHR11516:SF60">
    <property type="entry name" value="PYRUVATE DEHYDROGENASE E1 COMPONENT SUBUNIT ALPHA"/>
    <property type="match status" value="1"/>
</dbReference>
<dbReference type="GO" id="GO:0006086">
    <property type="term" value="P:pyruvate decarboxylation to acetyl-CoA"/>
    <property type="evidence" value="ECO:0007669"/>
    <property type="project" value="TreeGrafter"/>
</dbReference>
<keyword evidence="3" id="KW-0786">Thiamine pyrophosphate</keyword>
<evidence type="ECO:0000259" key="4">
    <source>
        <dbReference type="Pfam" id="PF00676"/>
    </source>
</evidence>
<dbReference type="EMBL" id="JZXC01000001">
    <property type="protein sequence ID" value="KKA09990.1"/>
    <property type="molecule type" value="Genomic_DNA"/>
</dbReference>
<accession>A0A0F4XVZ0</accession>
<protein>
    <submittedName>
        <fullName evidence="5">Pyruvate dehydrogenase</fullName>
    </submittedName>
</protein>
<comment type="caution">
    <text evidence="5">The sequence shown here is derived from an EMBL/GenBank/DDBJ whole genome shotgun (WGS) entry which is preliminary data.</text>
</comment>
<evidence type="ECO:0000256" key="3">
    <source>
        <dbReference type="ARBA" id="ARBA00023052"/>
    </source>
</evidence>
<reference evidence="5 6" key="1">
    <citation type="submission" date="2015-03" db="EMBL/GenBank/DDBJ databases">
        <title>Pseudomonas fluorescens 1855-344 Genome sequencing and assembly.</title>
        <authorList>
            <person name="Eng W.W.H."/>
            <person name="Gan H.M."/>
            <person name="Savka M.A."/>
        </authorList>
    </citation>
    <scope>NUCLEOTIDE SEQUENCE [LARGE SCALE GENOMIC DNA]</scope>
    <source>
        <strain evidence="5 6">1855-344</strain>
    </source>
</reference>
<dbReference type="SUPFAM" id="SSF52518">
    <property type="entry name" value="Thiamin diphosphate-binding fold (THDP-binding)"/>
    <property type="match status" value="1"/>
</dbReference>
<gene>
    <name evidence="5" type="ORF">VP02_01190</name>
</gene>
<dbReference type="AlphaFoldDB" id="A0A0F4XVZ0"/>
<comment type="cofactor">
    <cofactor evidence="1">
        <name>thiamine diphosphate</name>
        <dbReference type="ChEBI" id="CHEBI:58937"/>
    </cofactor>
</comment>